<keyword evidence="3" id="KW-1185">Reference proteome</keyword>
<gene>
    <name evidence="2" type="ORF">FHS65_000652</name>
</gene>
<protein>
    <submittedName>
        <fullName evidence="2">Uncharacterized protein</fullName>
    </submittedName>
</protein>
<keyword evidence="1" id="KW-1133">Transmembrane helix</keyword>
<feature type="transmembrane region" description="Helical" evidence="1">
    <location>
        <begin position="49"/>
        <end position="70"/>
    </location>
</feature>
<comment type="caution">
    <text evidence="2">The sequence shown here is derived from an EMBL/GenBank/DDBJ whole genome shotgun (WGS) entry which is preliminary data.</text>
</comment>
<evidence type="ECO:0000256" key="1">
    <source>
        <dbReference type="SAM" id="Phobius"/>
    </source>
</evidence>
<reference evidence="2 3" key="1">
    <citation type="submission" date="2020-08" db="EMBL/GenBank/DDBJ databases">
        <title>Genomic Encyclopedia of Type Strains, Phase IV (KMG-IV): sequencing the most valuable type-strain genomes for metagenomic binning, comparative biology and taxonomic classification.</title>
        <authorList>
            <person name="Goeker M."/>
        </authorList>
    </citation>
    <scope>NUCLEOTIDE SEQUENCE [LARGE SCALE GENOMIC DNA]</scope>
    <source>
        <strain evidence="2 3">DSM 24448</strain>
    </source>
</reference>
<dbReference type="RefSeq" id="WP_123287360.1">
    <property type="nucleotide sequence ID" value="NZ_JACIJB010000001.1"/>
</dbReference>
<evidence type="ECO:0000313" key="3">
    <source>
        <dbReference type="Proteomes" id="UP000548978"/>
    </source>
</evidence>
<proteinExistence type="predicted"/>
<accession>A0A7W9E7G9</accession>
<dbReference type="Proteomes" id="UP000548978">
    <property type="component" value="Unassembled WGS sequence"/>
</dbReference>
<dbReference type="AlphaFoldDB" id="A0A7W9E7G9"/>
<evidence type="ECO:0000313" key="2">
    <source>
        <dbReference type="EMBL" id="MBB5659934.1"/>
    </source>
</evidence>
<dbReference type="EMBL" id="JACIJB010000001">
    <property type="protein sequence ID" value="MBB5659934.1"/>
    <property type="molecule type" value="Genomic_DNA"/>
</dbReference>
<sequence>METIGMVELDNLIARGPPVETASLDGLEDGVWQRVQQAQVRTRERSLRFAALGIAAAIGGVAGGVTAPTVETGRSELSIFSPRMAATPLGIRSTLG</sequence>
<dbReference type="OrthoDB" id="7205872at2"/>
<name>A0A7W9E7G9_9CAUL</name>
<organism evidence="2 3">
    <name type="scientific">Brevundimonas halotolerans</name>
    <dbReference type="NCBI Taxonomy" id="69670"/>
    <lineage>
        <taxon>Bacteria</taxon>
        <taxon>Pseudomonadati</taxon>
        <taxon>Pseudomonadota</taxon>
        <taxon>Alphaproteobacteria</taxon>
        <taxon>Caulobacterales</taxon>
        <taxon>Caulobacteraceae</taxon>
        <taxon>Brevundimonas</taxon>
    </lineage>
</organism>
<keyword evidence="1" id="KW-0472">Membrane</keyword>
<keyword evidence="1" id="KW-0812">Transmembrane</keyword>